<dbReference type="InterPro" id="IPR036915">
    <property type="entry name" value="Cyclin-like_sf"/>
</dbReference>
<dbReference type="InterPro" id="IPR043198">
    <property type="entry name" value="Cyclin/Ssn8"/>
</dbReference>
<gene>
    <name evidence="2" type="ORF">PPERSA_02404</name>
</gene>
<protein>
    <submittedName>
        <fullName evidence="2">Cyclin-like protein</fullName>
    </submittedName>
</protein>
<name>A0A0V0QBK6_PSEPJ</name>
<feature type="region of interest" description="Disordered" evidence="1">
    <location>
        <begin position="288"/>
        <end position="350"/>
    </location>
</feature>
<dbReference type="Gene3D" id="1.10.472.10">
    <property type="entry name" value="Cyclin-like"/>
    <property type="match status" value="2"/>
</dbReference>
<dbReference type="AlphaFoldDB" id="A0A0V0QBK6"/>
<dbReference type="EMBL" id="LDAU01000210">
    <property type="protein sequence ID" value="KRW99546.1"/>
    <property type="molecule type" value="Genomic_DNA"/>
</dbReference>
<dbReference type="Proteomes" id="UP000054937">
    <property type="component" value="Unassembled WGS sequence"/>
</dbReference>
<accession>A0A0V0QBK6</accession>
<dbReference type="GO" id="GO:0006357">
    <property type="term" value="P:regulation of transcription by RNA polymerase II"/>
    <property type="evidence" value="ECO:0007669"/>
    <property type="project" value="InterPro"/>
</dbReference>
<dbReference type="SUPFAM" id="SSF47954">
    <property type="entry name" value="Cyclin-like"/>
    <property type="match status" value="2"/>
</dbReference>
<evidence type="ECO:0000313" key="3">
    <source>
        <dbReference type="Proteomes" id="UP000054937"/>
    </source>
</evidence>
<proteinExistence type="predicted"/>
<dbReference type="GO" id="GO:0016538">
    <property type="term" value="F:cyclin-dependent protein serine/threonine kinase regulator activity"/>
    <property type="evidence" value="ECO:0007669"/>
    <property type="project" value="InterPro"/>
</dbReference>
<comment type="caution">
    <text evidence="2">The sequence shown here is derived from an EMBL/GenBank/DDBJ whole genome shotgun (WGS) entry which is preliminary data.</text>
</comment>
<reference evidence="2 3" key="1">
    <citation type="journal article" date="2015" name="Sci. Rep.">
        <title>Genome of the facultative scuticociliatosis pathogen Pseudocohnilembus persalinus provides insight into its virulence through horizontal gene transfer.</title>
        <authorList>
            <person name="Xiong J."/>
            <person name="Wang G."/>
            <person name="Cheng J."/>
            <person name="Tian M."/>
            <person name="Pan X."/>
            <person name="Warren A."/>
            <person name="Jiang C."/>
            <person name="Yuan D."/>
            <person name="Miao W."/>
        </authorList>
    </citation>
    <scope>NUCLEOTIDE SEQUENCE [LARGE SCALE GENOMIC DNA]</scope>
    <source>
        <strain evidence="2">36N120E</strain>
    </source>
</reference>
<evidence type="ECO:0000313" key="2">
    <source>
        <dbReference type="EMBL" id="KRW99546.1"/>
    </source>
</evidence>
<feature type="compositionally biased region" description="Polar residues" evidence="1">
    <location>
        <begin position="317"/>
        <end position="336"/>
    </location>
</feature>
<organism evidence="2 3">
    <name type="scientific">Pseudocohnilembus persalinus</name>
    <name type="common">Ciliate</name>
    <dbReference type="NCBI Taxonomy" id="266149"/>
    <lineage>
        <taxon>Eukaryota</taxon>
        <taxon>Sar</taxon>
        <taxon>Alveolata</taxon>
        <taxon>Ciliophora</taxon>
        <taxon>Intramacronucleata</taxon>
        <taxon>Oligohymenophorea</taxon>
        <taxon>Scuticociliatia</taxon>
        <taxon>Philasterida</taxon>
        <taxon>Pseudocohnilembidae</taxon>
        <taxon>Pseudocohnilembus</taxon>
    </lineage>
</organism>
<feature type="compositionally biased region" description="Low complexity" evidence="1">
    <location>
        <begin position="296"/>
        <end position="316"/>
    </location>
</feature>
<keyword evidence="3" id="KW-1185">Reference proteome</keyword>
<evidence type="ECO:0000256" key="1">
    <source>
        <dbReference type="SAM" id="MobiDB-lite"/>
    </source>
</evidence>
<feature type="compositionally biased region" description="Acidic residues" evidence="1">
    <location>
        <begin position="339"/>
        <end position="350"/>
    </location>
</feature>
<dbReference type="PANTHER" id="PTHR10026">
    <property type="entry name" value="CYCLIN"/>
    <property type="match status" value="1"/>
</dbReference>
<sequence>MQILEVDPNYFNYNIYTQEKLEETKLQIELNKQTLELVQNICYFHNFDQSVFQKAAYFYNRVVILTEIKNKSRIGNLNQKIGFDRHLFALASLFLVTKINDQNYKINLDRLTKSFLLESYKLKQKLLQRQEKLENEHQRQEFIQAIEAKKISKYVQAIQLAEQKLLKKTGFDFNIEVADPYLQFFLGQKMIEIPKLKKKSLELAILDFSKDIYKTTLCNYFPPLVIAIAIIIEALKKTDIEVSLSQILSIFQEVIYENIEEEISLIRKGYSEIQLILNGEKKLTVGEERQPDEFSSLQNQQEIQEQQNLQNQQSNNMEIEQTNQNLSNQKYQNQHNIFEEEEDEEDDDEF</sequence>
<dbReference type="CDD" id="cd00043">
    <property type="entry name" value="CYCLIN_SF"/>
    <property type="match status" value="1"/>
</dbReference>
<dbReference type="InParanoid" id="A0A0V0QBK6"/>